<dbReference type="Gene3D" id="1.25.10.10">
    <property type="entry name" value="Leucine-rich Repeat Variant"/>
    <property type="match status" value="1"/>
</dbReference>
<accession>A0ABR2IPE1</accession>
<dbReference type="SUPFAM" id="SSF48371">
    <property type="entry name" value="ARM repeat"/>
    <property type="match status" value="1"/>
</dbReference>
<gene>
    <name evidence="1" type="ORF">M9Y10_009747</name>
</gene>
<organism evidence="1 2">
    <name type="scientific">Tritrichomonas musculus</name>
    <dbReference type="NCBI Taxonomy" id="1915356"/>
    <lineage>
        <taxon>Eukaryota</taxon>
        <taxon>Metamonada</taxon>
        <taxon>Parabasalia</taxon>
        <taxon>Tritrichomonadida</taxon>
        <taxon>Tritrichomonadidae</taxon>
        <taxon>Tritrichomonas</taxon>
    </lineage>
</organism>
<dbReference type="EMBL" id="JAPFFF010000015">
    <property type="protein sequence ID" value="KAK8866779.1"/>
    <property type="molecule type" value="Genomic_DNA"/>
</dbReference>
<proteinExistence type="predicted"/>
<sequence length="430" mass="50706">MKSFSERIELSDSPQQLNQILNCIDSFFYSYKKEYMAQILSNNNDFFSNLRVTCDKPDCFITIKKIIKTIVRKSLENTNNSLIQLLERNGIIEKLYSIWISIAPIDVDILYIFYKIIKKNPEYKQFFIDKKTLIDLFQFIQNYNNNNNNNSIDNAIITINVCKFFANFFRNYNCSLIEYVRVIKEITILYDRAYLFSYNDDKDIQNEIILKLWKSCIKAMDNFVNEPSKSRSLINLNFPSSLFRDLNSNDLFRLLWSKALPLILKMFRSEHENLDELADKYIDLFVFLTIIEEKIPSYLINVSQILIALIDINPSKYSPLLLSKGIMKEIFTQINDLSFKEFKTITILYYNVFMNVTRNDAFTHLLDQDFIEKLVEVSGVERDPQAIKYLKELLIIMYEITDNTPEIQNIIDAAFEEDGILYKTPKPLLI</sequence>
<dbReference type="InterPro" id="IPR016024">
    <property type="entry name" value="ARM-type_fold"/>
</dbReference>
<comment type="caution">
    <text evidence="1">The sequence shown here is derived from an EMBL/GenBank/DDBJ whole genome shotgun (WGS) entry which is preliminary data.</text>
</comment>
<reference evidence="1 2" key="1">
    <citation type="submission" date="2024-04" db="EMBL/GenBank/DDBJ databases">
        <title>Tritrichomonas musculus Genome.</title>
        <authorList>
            <person name="Alves-Ferreira E."/>
            <person name="Grigg M."/>
            <person name="Lorenzi H."/>
            <person name="Galac M."/>
        </authorList>
    </citation>
    <scope>NUCLEOTIDE SEQUENCE [LARGE SCALE GENOMIC DNA]</scope>
    <source>
        <strain evidence="1 2">EAF2021</strain>
    </source>
</reference>
<protein>
    <submittedName>
        <fullName evidence="1">Uncharacterized protein</fullName>
    </submittedName>
</protein>
<name>A0ABR2IPE1_9EUKA</name>
<evidence type="ECO:0000313" key="2">
    <source>
        <dbReference type="Proteomes" id="UP001470230"/>
    </source>
</evidence>
<dbReference type="Proteomes" id="UP001470230">
    <property type="component" value="Unassembled WGS sequence"/>
</dbReference>
<dbReference type="InterPro" id="IPR011989">
    <property type="entry name" value="ARM-like"/>
</dbReference>
<keyword evidence="2" id="KW-1185">Reference proteome</keyword>
<evidence type="ECO:0000313" key="1">
    <source>
        <dbReference type="EMBL" id="KAK8866779.1"/>
    </source>
</evidence>